<dbReference type="EMBL" id="LS480641">
    <property type="protein sequence ID" value="SPT20147.1"/>
    <property type="molecule type" value="Genomic_DNA"/>
</dbReference>
<dbReference type="Gramene" id="TraesJAG2D03G01276210.1">
    <property type="protein sequence ID" value="TraesJAG2D03G01276210.1"/>
    <property type="gene ID" value="TraesJAG2D03G01276210"/>
</dbReference>
<proteinExistence type="predicted"/>
<evidence type="ECO:0000313" key="1">
    <source>
        <dbReference type="EMBL" id="SPT20147.1"/>
    </source>
</evidence>
<dbReference type="Proteomes" id="UP000280104">
    <property type="component" value="Chromosome II"/>
</dbReference>
<dbReference type="AlphaFoldDB" id="A0A7H4LNF8"/>
<gene>
    <name evidence="1" type="ORF">CAMPLR22A2D_LOCUS4776</name>
</gene>
<organism evidence="1 2">
    <name type="scientific">Triticum aestivum</name>
    <name type="common">Wheat</name>
    <dbReference type="NCBI Taxonomy" id="4565"/>
    <lineage>
        <taxon>Eukaryota</taxon>
        <taxon>Viridiplantae</taxon>
        <taxon>Streptophyta</taxon>
        <taxon>Embryophyta</taxon>
        <taxon>Tracheophyta</taxon>
        <taxon>Spermatophyta</taxon>
        <taxon>Magnoliopsida</taxon>
        <taxon>Liliopsida</taxon>
        <taxon>Poales</taxon>
        <taxon>Poaceae</taxon>
        <taxon>BOP clade</taxon>
        <taxon>Pooideae</taxon>
        <taxon>Triticodae</taxon>
        <taxon>Triticeae</taxon>
        <taxon>Triticinae</taxon>
        <taxon>Triticum</taxon>
    </lineage>
</organism>
<reference evidence="1 2" key="1">
    <citation type="submission" date="2018-05" db="EMBL/GenBank/DDBJ databases">
        <authorList>
            <person name="Thind KAUR A."/>
        </authorList>
    </citation>
    <scope>NUCLEOTIDE SEQUENCE [LARGE SCALE GENOMIC DNA]</scope>
</reference>
<dbReference type="Gramene" id="TraesJUL2D03G01278400.1">
    <property type="protein sequence ID" value="TraesJUL2D03G01278400.1"/>
    <property type="gene ID" value="TraesJUL2D03G01278400"/>
</dbReference>
<dbReference type="Gramene" id="TraesSYM2D03G01285640.1">
    <property type="protein sequence ID" value="TraesSYM2D03G01285640.1"/>
    <property type="gene ID" value="TraesSYM2D03G01285640"/>
</dbReference>
<protein>
    <submittedName>
        <fullName evidence="1">Uncharacterized protein</fullName>
    </submittedName>
</protein>
<dbReference type="Gramene" id="TraesARI2D03G01286830.1">
    <property type="protein sequence ID" value="TraesARI2D03G01286830.1"/>
    <property type="gene ID" value="TraesARI2D03G01286830"/>
</dbReference>
<accession>A0A7H4LNF8</accession>
<name>A0A7H4LNF8_WHEAT</name>
<sequence>MNPDPMEVQEPPPHRNEKIIFERCREVRNFRKYARRCGTLLQPYEFSCPQTAELGVKNGYIYYSSKAIKFAEDIEQGFVSEELQKRAATFWVLNEVPFGQLNPLGLNPSIDVGIVKTYGVAYNTLIGKTIIAFARSQQSVLSWIANPDNSTFVRDQLRNSIRSLYVALERLWDKQWTVDNVEDIGTYAINENMIQIMPFRVRERTLDDVMTPRQGLQLLIQTNILQHWPDDIELAHFNAFLINPNINIRKQDVLDHPFLVTVPHVRESKYKRLYEKGIFFTDDQMDWLEKHIFLQGWQRNVVDPSLTAILDHQIKVTGGVGFAQTVFGALHFAKVVIAHYHQYAVHRRPLLDDDLRDLLQGLLTGVYGAMFNEEFIALGPKPN</sequence>
<evidence type="ECO:0000313" key="2">
    <source>
        <dbReference type="Proteomes" id="UP000280104"/>
    </source>
</evidence>